<comment type="function">
    <text evidence="4">Component of the eukaryotic translation initiation factor 3 (eIF-3) complex, which is involved in protein synthesis of a specialized repertoire of mRNAs and, together with other initiation factors, stimulates binding of mRNA and methionyl-tRNAi to the 40S ribosome. The eIF-3 complex specifically targets and initiates translation of a subset of mRNAs involved in cell proliferation.</text>
</comment>
<evidence type="ECO:0000256" key="4">
    <source>
        <dbReference type="HAMAP-Rule" id="MF_03004"/>
    </source>
</evidence>
<dbReference type="AlphaFoldDB" id="A0AA85KNQ7"/>
<evidence type="ECO:0000256" key="5">
    <source>
        <dbReference type="PIRNR" id="PIRNR016255"/>
    </source>
</evidence>
<dbReference type="InterPro" id="IPR036390">
    <property type="entry name" value="WH_DNA-bd_sf"/>
</dbReference>
<name>A0AA85KNQ7_TRIRE</name>
<dbReference type="Gene3D" id="1.25.40.570">
    <property type="match status" value="1"/>
</dbReference>
<dbReference type="SMART" id="SM00088">
    <property type="entry name" value="PINT"/>
    <property type="match status" value="1"/>
</dbReference>
<evidence type="ECO:0000256" key="1">
    <source>
        <dbReference type="ARBA" id="ARBA00022490"/>
    </source>
</evidence>
<dbReference type="HAMAP" id="MF_03004">
    <property type="entry name" value="eIF3e"/>
    <property type="match status" value="1"/>
</dbReference>
<dbReference type="GO" id="GO:0016282">
    <property type="term" value="C:eukaryotic 43S preinitiation complex"/>
    <property type="evidence" value="ECO:0007669"/>
    <property type="project" value="UniProtKB-UniRule"/>
</dbReference>
<evidence type="ECO:0000313" key="8">
    <source>
        <dbReference type="WBParaSite" id="TREG1_99790.1"/>
    </source>
</evidence>
<comment type="subunit">
    <text evidence="4 5">Component of the eukaryotic translation initiation factor 3 (eIF-3) complex.</text>
</comment>
<feature type="domain" description="PCI" evidence="6">
    <location>
        <begin position="225"/>
        <end position="401"/>
    </location>
</feature>
<reference evidence="8" key="2">
    <citation type="submission" date="2023-11" db="UniProtKB">
        <authorList>
            <consortium name="WormBaseParasite"/>
        </authorList>
    </citation>
    <scope>IDENTIFICATION</scope>
</reference>
<accession>A0AA85KNQ7</accession>
<dbReference type="Proteomes" id="UP000050795">
    <property type="component" value="Unassembled WGS sequence"/>
</dbReference>
<dbReference type="CDD" id="cd21378">
    <property type="entry name" value="eIF3E"/>
    <property type="match status" value="1"/>
</dbReference>
<evidence type="ECO:0000256" key="2">
    <source>
        <dbReference type="ARBA" id="ARBA00022540"/>
    </source>
</evidence>
<dbReference type="GO" id="GO:0001732">
    <property type="term" value="P:formation of cytoplasmic translation initiation complex"/>
    <property type="evidence" value="ECO:0007669"/>
    <property type="project" value="UniProtKB-UniRule"/>
</dbReference>
<keyword evidence="1 4" id="KW-0963">Cytoplasm</keyword>
<dbReference type="Pfam" id="PF01399">
    <property type="entry name" value="PCI"/>
    <property type="match status" value="1"/>
</dbReference>
<dbReference type="PANTHER" id="PTHR10317">
    <property type="entry name" value="EUKARYOTIC TRANSLATION INITIATION FACTOR 3 SUBUNIT E"/>
    <property type="match status" value="1"/>
</dbReference>
<dbReference type="GO" id="GO:0033290">
    <property type="term" value="C:eukaryotic 48S preinitiation complex"/>
    <property type="evidence" value="ECO:0007669"/>
    <property type="project" value="UniProtKB-UniRule"/>
</dbReference>
<organism evidence="7 8">
    <name type="scientific">Trichobilharzia regenti</name>
    <name type="common">Nasal bird schistosome</name>
    <dbReference type="NCBI Taxonomy" id="157069"/>
    <lineage>
        <taxon>Eukaryota</taxon>
        <taxon>Metazoa</taxon>
        <taxon>Spiralia</taxon>
        <taxon>Lophotrochozoa</taxon>
        <taxon>Platyhelminthes</taxon>
        <taxon>Trematoda</taxon>
        <taxon>Digenea</taxon>
        <taxon>Strigeidida</taxon>
        <taxon>Schistosomatoidea</taxon>
        <taxon>Schistosomatidae</taxon>
        <taxon>Trichobilharzia</taxon>
    </lineage>
</organism>
<keyword evidence="2 4" id="KW-0396">Initiation factor</keyword>
<dbReference type="GO" id="GO:0003743">
    <property type="term" value="F:translation initiation factor activity"/>
    <property type="evidence" value="ECO:0007669"/>
    <property type="project" value="UniProtKB-UniRule"/>
</dbReference>
<keyword evidence="3 4" id="KW-0648">Protein biosynthesis</keyword>
<keyword evidence="7" id="KW-1185">Reference proteome</keyword>
<evidence type="ECO:0000259" key="6">
    <source>
        <dbReference type="PROSITE" id="PS50250"/>
    </source>
</evidence>
<dbReference type="InterPro" id="IPR016650">
    <property type="entry name" value="eIF3e"/>
</dbReference>
<dbReference type="Pfam" id="PF09440">
    <property type="entry name" value="eIF3_N"/>
    <property type="match status" value="1"/>
</dbReference>
<dbReference type="SMART" id="SM01186">
    <property type="entry name" value="eIF3_N"/>
    <property type="match status" value="1"/>
</dbReference>
<dbReference type="GO" id="GO:0071540">
    <property type="term" value="C:eukaryotic translation initiation factor 3 complex, eIF3e"/>
    <property type="evidence" value="ECO:0007669"/>
    <property type="project" value="UniProtKB-UniRule"/>
</dbReference>
<dbReference type="InterPro" id="IPR019010">
    <property type="entry name" value="eIF3e_N"/>
</dbReference>
<sequence length="445" mass="52005">MSEHDLTRKISGFLDKHLILPLLEYISVKHIYDDKSLLKTKWEVLLGTSMVDYAADTYRSTYDTEPPQELLDKREKVLERIRDMEVKLGPVMVIFSQETMNEVEQCKNAKDLLASLEAKYNFKPEMLNDMFDAARIFYDTGNYNTASEYLKTVRQLVTPGTQRHLDACWGRLASEILVQNWDEALEDLEKLKDAIDCQNEDRPASRTYLIQLQQRTWMLHWSLFVFFNHPQGKEKLIEWFMQNPTHLNAIQTLAPHLLRYLTVCVITSTDKKKKNLIRDLVYLIQQESYSYRDPVTEFLECLFVKFDFDGTQQKLRVCETVLPNDFFLTGCHDEFMENARLLMFESFCRIHHSVGISVLAEKLNMGVEDAEKWIVNLIRNARMDAKIDSQKGVIVMGTQNVSPYQQVIERTKTSGTCAHKLLERLRWEKSMDNIVDVFKSVRLIA</sequence>
<dbReference type="WBParaSite" id="TREG1_99790.1">
    <property type="protein sequence ID" value="TREG1_99790.1"/>
    <property type="gene ID" value="TREG1_99790"/>
</dbReference>
<proteinExistence type="inferred from homology"/>
<evidence type="ECO:0000256" key="3">
    <source>
        <dbReference type="ARBA" id="ARBA00022917"/>
    </source>
</evidence>
<comment type="similarity">
    <text evidence="4 5">Belongs to the eIF-3 subunit E family.</text>
</comment>
<reference evidence="7" key="1">
    <citation type="submission" date="2022-06" db="EMBL/GenBank/DDBJ databases">
        <authorList>
            <person name="Berger JAMES D."/>
            <person name="Berger JAMES D."/>
        </authorList>
    </citation>
    <scope>NUCLEOTIDE SEQUENCE [LARGE SCALE GENOMIC DNA]</scope>
</reference>
<dbReference type="PIRSF" id="PIRSF016255">
    <property type="entry name" value="eIF3e_su6"/>
    <property type="match status" value="1"/>
</dbReference>
<dbReference type="PROSITE" id="PS50250">
    <property type="entry name" value="PCI"/>
    <property type="match status" value="1"/>
</dbReference>
<protein>
    <recommendedName>
        <fullName evidence="4 5">Eukaryotic translation initiation factor 3 subunit E</fullName>
        <shortName evidence="4">eIF3e</shortName>
    </recommendedName>
    <alternativeName>
        <fullName evidence="4">Eukaryotic translation initiation factor 3 subunit 6</fullName>
    </alternativeName>
</protein>
<evidence type="ECO:0000313" key="7">
    <source>
        <dbReference type="Proteomes" id="UP000050795"/>
    </source>
</evidence>
<comment type="subcellular location">
    <subcellularLocation>
        <location evidence="4 5">Cytoplasm</location>
    </subcellularLocation>
</comment>
<dbReference type="SUPFAM" id="SSF46785">
    <property type="entry name" value="Winged helix' DNA-binding domain"/>
    <property type="match status" value="1"/>
</dbReference>
<dbReference type="InterPro" id="IPR000717">
    <property type="entry name" value="PCI_dom"/>
</dbReference>